<dbReference type="Proteomes" id="UP001164020">
    <property type="component" value="Chromosome"/>
</dbReference>
<dbReference type="InterPro" id="IPR029039">
    <property type="entry name" value="Flavoprotein-like_sf"/>
</dbReference>
<dbReference type="RefSeq" id="WP_268881182.1">
    <property type="nucleotide sequence ID" value="NZ_CP114029.1"/>
</dbReference>
<dbReference type="PANTHER" id="PTHR30543:SF21">
    <property type="entry name" value="NAD(P)H-DEPENDENT FMN REDUCTASE LOT6"/>
    <property type="match status" value="1"/>
</dbReference>
<sequence>MIDRGPSGGPARPRLLAICGSLRRASTNRILLEAFARHGATSAAIEMAPDLATIPPFNPDREGAATPAAVSDFASQVAAADGLIIAAPEYAHGIPGALKNALDWLVSRSEIPGKPVMLVHASTRGAHVRDHLCEVLRTMSVRLFEREAFEMHLIGKPVEDARAMLGHADQGERIRAHVAAFADFAAHPGRPSV</sequence>
<evidence type="ECO:0000313" key="2">
    <source>
        <dbReference type="EMBL" id="WAP68750.1"/>
    </source>
</evidence>
<dbReference type="InterPro" id="IPR050712">
    <property type="entry name" value="NAD(P)H-dep_reductase"/>
</dbReference>
<protein>
    <submittedName>
        <fullName evidence="2">NAD(P)H-dependent oxidoreductase</fullName>
    </submittedName>
</protein>
<dbReference type="EMBL" id="CP114029">
    <property type="protein sequence ID" value="WAP68750.1"/>
    <property type="molecule type" value="Genomic_DNA"/>
</dbReference>
<proteinExistence type="predicted"/>
<dbReference type="Pfam" id="PF03358">
    <property type="entry name" value="FMN_red"/>
    <property type="match status" value="1"/>
</dbReference>
<gene>
    <name evidence="2" type="ORF">OH818_26470</name>
</gene>
<dbReference type="InterPro" id="IPR005025">
    <property type="entry name" value="FMN_Rdtase-like_dom"/>
</dbReference>
<accession>A0ABY7C4J4</accession>
<dbReference type="SUPFAM" id="SSF52218">
    <property type="entry name" value="Flavoproteins"/>
    <property type="match status" value="1"/>
</dbReference>
<organism evidence="2 3">
    <name type="scientific">Jiella pelagia</name>
    <dbReference type="NCBI Taxonomy" id="2986949"/>
    <lineage>
        <taxon>Bacteria</taxon>
        <taxon>Pseudomonadati</taxon>
        <taxon>Pseudomonadota</taxon>
        <taxon>Alphaproteobacteria</taxon>
        <taxon>Hyphomicrobiales</taxon>
        <taxon>Aurantimonadaceae</taxon>
        <taxon>Jiella</taxon>
    </lineage>
</organism>
<evidence type="ECO:0000259" key="1">
    <source>
        <dbReference type="Pfam" id="PF03358"/>
    </source>
</evidence>
<dbReference type="Gene3D" id="3.40.50.360">
    <property type="match status" value="1"/>
</dbReference>
<keyword evidence="3" id="KW-1185">Reference proteome</keyword>
<name>A0ABY7C4J4_9HYPH</name>
<dbReference type="PANTHER" id="PTHR30543">
    <property type="entry name" value="CHROMATE REDUCTASE"/>
    <property type="match status" value="1"/>
</dbReference>
<reference evidence="2" key="1">
    <citation type="submission" date="2022-12" db="EMBL/GenBank/DDBJ databases">
        <title>Jiella pelagia sp. nov., isolated from phosphonate enriched culture of Northwest Pacific surface seawater.</title>
        <authorList>
            <person name="Shin D.Y."/>
            <person name="Hwang C.Y."/>
        </authorList>
    </citation>
    <scope>NUCLEOTIDE SEQUENCE</scope>
    <source>
        <strain evidence="2">HL-NP1</strain>
    </source>
</reference>
<feature type="domain" description="NADPH-dependent FMN reductase-like" evidence="1">
    <location>
        <begin position="14"/>
        <end position="142"/>
    </location>
</feature>
<evidence type="ECO:0000313" key="3">
    <source>
        <dbReference type="Proteomes" id="UP001164020"/>
    </source>
</evidence>